<dbReference type="EMBL" id="CANTFL010000810">
    <property type="protein sequence ID" value="CAI5727943.1"/>
    <property type="molecule type" value="Genomic_DNA"/>
</dbReference>
<dbReference type="Proteomes" id="UP001162031">
    <property type="component" value="Unassembled WGS sequence"/>
</dbReference>
<organism evidence="2 3">
    <name type="scientific">Hyaloperonospora brassicae</name>
    <name type="common">Brassica downy mildew</name>
    <name type="synonym">Peronospora brassicae</name>
    <dbReference type="NCBI Taxonomy" id="162125"/>
    <lineage>
        <taxon>Eukaryota</taxon>
        <taxon>Sar</taxon>
        <taxon>Stramenopiles</taxon>
        <taxon>Oomycota</taxon>
        <taxon>Peronosporomycetes</taxon>
        <taxon>Peronosporales</taxon>
        <taxon>Peronosporaceae</taxon>
        <taxon>Hyaloperonospora</taxon>
    </lineage>
</organism>
<dbReference type="SUPFAM" id="SSF50729">
    <property type="entry name" value="PH domain-like"/>
    <property type="match status" value="1"/>
</dbReference>
<dbReference type="SMART" id="SM00233">
    <property type="entry name" value="PH"/>
    <property type="match status" value="1"/>
</dbReference>
<name>A0AAV0TUT4_HYABA</name>
<dbReference type="InterPro" id="IPR001849">
    <property type="entry name" value="PH_domain"/>
</dbReference>
<evidence type="ECO:0000259" key="1">
    <source>
        <dbReference type="PROSITE" id="PS50003"/>
    </source>
</evidence>
<dbReference type="Gene3D" id="2.30.29.30">
    <property type="entry name" value="Pleckstrin-homology domain (PH domain)/Phosphotyrosine-binding domain (PTB)"/>
    <property type="match status" value="1"/>
</dbReference>
<comment type="caution">
    <text evidence="2">The sequence shown here is derived from an EMBL/GenBank/DDBJ whole genome shotgun (WGS) entry which is preliminary data.</text>
</comment>
<keyword evidence="3" id="KW-1185">Reference proteome</keyword>
<dbReference type="Pfam" id="PF00169">
    <property type="entry name" value="PH"/>
    <property type="match status" value="1"/>
</dbReference>
<proteinExistence type="predicted"/>
<accession>A0AAV0TUT4</accession>
<dbReference type="CDD" id="cd00821">
    <property type="entry name" value="PH"/>
    <property type="match status" value="1"/>
</dbReference>
<gene>
    <name evidence="2" type="ORF">HBR001_LOCUS4211</name>
</gene>
<dbReference type="AlphaFoldDB" id="A0AAV0TUT4"/>
<dbReference type="InterPro" id="IPR011993">
    <property type="entry name" value="PH-like_dom_sf"/>
</dbReference>
<protein>
    <recommendedName>
        <fullName evidence="1">PH domain-containing protein</fullName>
    </recommendedName>
</protein>
<feature type="domain" description="PH" evidence="1">
    <location>
        <begin position="299"/>
        <end position="402"/>
    </location>
</feature>
<evidence type="ECO:0000313" key="2">
    <source>
        <dbReference type="EMBL" id="CAI5727943.1"/>
    </source>
</evidence>
<sequence>MLAFTRRPEPATVMVNHRGERMLPVPSHSLPPCPTKAKTRKLSVMQGDDEHVQWTKKQRSDDNVEPELGPVSALMCEERSSSERHSPFELHLKAVYEGHAEDGMQFFESHGYYDVTDANTVAMFRQNFGLGKAFWLGKEGQLMEEEMKGQGSDDEQDALVAGMGPTLPAAVYPFGSQQQIMSSRSLLRRERTDSGRFTLLDDEGNEVDDHTLWEMEREDRLKAKSLELDDDELADLAQDELTLVQAIAVIRSEKCQLQRFFAQAFHEEQARATPLSSVRHSQAQWTELPPALPPADLELPPYCGYVNLLKDTIPFLMRSWHKRWFYLDFQAGVVLMYKRSYWKSPRGVVDLRNVAHIEKMSQGDFRLEFFDKGANAPSMMLMRSKHSEEAELWVNLLRFAKQASQGAPSLTHAVMDNTKAIMKKVNKKNQVDILAQMLANSANSARSKNLRAIAQASAVAASAVSNIRHNKTNVLRTAIAA</sequence>
<evidence type="ECO:0000313" key="3">
    <source>
        <dbReference type="Proteomes" id="UP001162031"/>
    </source>
</evidence>
<dbReference type="PROSITE" id="PS50003">
    <property type="entry name" value="PH_DOMAIN"/>
    <property type="match status" value="1"/>
</dbReference>
<reference evidence="2" key="1">
    <citation type="submission" date="2022-12" db="EMBL/GenBank/DDBJ databases">
        <authorList>
            <person name="Webb A."/>
        </authorList>
    </citation>
    <scope>NUCLEOTIDE SEQUENCE</scope>
    <source>
        <strain evidence="2">Hp1</strain>
    </source>
</reference>